<organism evidence="2 3">
    <name type="scientific">Acinetobacter pittii</name>
    <name type="common">Acinetobacter genomosp. 3</name>
    <dbReference type="NCBI Taxonomy" id="48296"/>
    <lineage>
        <taxon>Bacteria</taxon>
        <taxon>Pseudomonadati</taxon>
        <taxon>Pseudomonadota</taxon>
        <taxon>Gammaproteobacteria</taxon>
        <taxon>Moraxellales</taxon>
        <taxon>Moraxellaceae</taxon>
        <taxon>Acinetobacter</taxon>
        <taxon>Acinetobacter calcoaceticus/baumannii complex</taxon>
    </lineage>
</organism>
<feature type="transmembrane region" description="Helical" evidence="1">
    <location>
        <begin position="6"/>
        <end position="25"/>
    </location>
</feature>
<evidence type="ECO:0000313" key="3">
    <source>
        <dbReference type="Proteomes" id="UP000501692"/>
    </source>
</evidence>
<evidence type="ECO:0000256" key="1">
    <source>
        <dbReference type="SAM" id="Phobius"/>
    </source>
</evidence>
<dbReference type="Proteomes" id="UP000501692">
    <property type="component" value="Plasmid pA1254_1"/>
</dbReference>
<dbReference type="EMBL" id="CP049807">
    <property type="protein sequence ID" value="QIT19962.1"/>
    <property type="molecule type" value="Genomic_DNA"/>
</dbReference>
<accession>A0A6H0G092</accession>
<gene>
    <name evidence="2" type="ORF">G8E09_19305</name>
</gene>
<geneLocation type="plasmid" evidence="3">
    <name>pa1254_1</name>
</geneLocation>
<proteinExistence type="predicted"/>
<keyword evidence="1" id="KW-0472">Membrane</keyword>
<evidence type="ECO:0000313" key="2">
    <source>
        <dbReference type="EMBL" id="QIT19962.1"/>
    </source>
</evidence>
<keyword evidence="1" id="KW-0812">Transmembrane</keyword>
<name>A0A6H0G092_ACIPI</name>
<reference evidence="2 3" key="1">
    <citation type="submission" date="2020-03" db="EMBL/GenBank/DDBJ databases">
        <authorList>
            <person name="Zhang L."/>
            <person name="Han X."/>
            <person name="Chen Y."/>
            <person name="Yu Y."/>
        </authorList>
    </citation>
    <scope>NUCLEOTIDE SEQUENCE [LARGE SCALE GENOMIC DNA]</scope>
    <source>
        <strain evidence="2 3">A1254</strain>
        <plasmid evidence="3">pa1254_1</plasmid>
    </source>
</reference>
<dbReference type="RefSeq" id="WP_167564448.1">
    <property type="nucleotide sequence ID" value="NZ_CP049807.1"/>
</dbReference>
<dbReference type="AlphaFoldDB" id="A0A6H0G092"/>
<keyword evidence="2" id="KW-0614">Plasmid</keyword>
<protein>
    <submittedName>
        <fullName evidence="2">Uncharacterized protein</fullName>
    </submittedName>
</protein>
<keyword evidence="1" id="KW-1133">Transmembrane helix</keyword>
<sequence length="49" mass="5468">MIALLTTFYSILAFMLTLNFVGIKLDNGKTTTLLKLVILRVLCGRAIRP</sequence>